<name>A0A378X508_9NOCA</name>
<feature type="compositionally biased region" description="Polar residues" evidence="1">
    <location>
        <begin position="94"/>
        <end position="103"/>
    </location>
</feature>
<dbReference type="Proteomes" id="UP000255082">
    <property type="component" value="Unassembled WGS sequence"/>
</dbReference>
<accession>A0A378X508</accession>
<evidence type="ECO:0000313" key="3">
    <source>
        <dbReference type="Proteomes" id="UP000255082"/>
    </source>
</evidence>
<gene>
    <name evidence="2" type="ORF">NCTC13184_07231</name>
</gene>
<feature type="compositionally biased region" description="Low complexity" evidence="1">
    <location>
        <begin position="79"/>
        <end position="93"/>
    </location>
</feature>
<feature type="region of interest" description="Disordered" evidence="1">
    <location>
        <begin position="79"/>
        <end position="114"/>
    </location>
</feature>
<reference evidence="2 3" key="1">
    <citation type="submission" date="2018-06" db="EMBL/GenBank/DDBJ databases">
        <authorList>
            <consortium name="Pathogen Informatics"/>
            <person name="Doyle S."/>
        </authorList>
    </citation>
    <scope>NUCLEOTIDE SEQUENCE [LARGE SCALE GENOMIC DNA]</scope>
    <source>
        <strain evidence="2 3">NCTC13184</strain>
    </source>
</reference>
<sequence>MAPRGRGHCQLQILQLMSDGASRSCVQIDAELPARKRSVYSAVKALSDQKLLCRTEFRDPSGRQQWRIADGVRSATIAPRPAAATTRVGATPTESSPRGSAETSAAPIGQWSNQ</sequence>
<dbReference type="EMBL" id="UGRU01000001">
    <property type="protein sequence ID" value="SUA48676.1"/>
    <property type="molecule type" value="Genomic_DNA"/>
</dbReference>
<evidence type="ECO:0000313" key="2">
    <source>
        <dbReference type="EMBL" id="SUA48676.1"/>
    </source>
</evidence>
<proteinExistence type="predicted"/>
<dbReference type="AlphaFoldDB" id="A0A378X508"/>
<protein>
    <submittedName>
        <fullName evidence="2">Uncharacterized protein</fullName>
    </submittedName>
</protein>
<organism evidence="2 3">
    <name type="scientific">Nocardia africana</name>
    <dbReference type="NCBI Taxonomy" id="134964"/>
    <lineage>
        <taxon>Bacteria</taxon>
        <taxon>Bacillati</taxon>
        <taxon>Actinomycetota</taxon>
        <taxon>Actinomycetes</taxon>
        <taxon>Mycobacteriales</taxon>
        <taxon>Nocardiaceae</taxon>
        <taxon>Nocardia</taxon>
    </lineage>
</organism>
<evidence type="ECO:0000256" key="1">
    <source>
        <dbReference type="SAM" id="MobiDB-lite"/>
    </source>
</evidence>